<keyword evidence="5" id="KW-1185">Reference proteome</keyword>
<evidence type="ECO:0000313" key="4">
    <source>
        <dbReference type="EMBL" id="CDW28051.1"/>
    </source>
</evidence>
<accession>A0A0K2TRM6</accession>
<reference evidence="4" key="1">
    <citation type="submission" date="2014-05" db="EMBL/GenBank/DDBJ databases">
        <authorList>
            <person name="Chronopoulou M."/>
        </authorList>
    </citation>
    <scope>NUCLEOTIDE SEQUENCE</scope>
    <source>
        <tissue evidence="4">Whole organism</tissue>
    </source>
</reference>
<evidence type="ECO:0000313" key="5">
    <source>
        <dbReference type="Proteomes" id="UP000675881"/>
    </source>
</evidence>
<reference evidence="3" key="2">
    <citation type="submission" date="2021-02" db="EMBL/GenBank/DDBJ databases">
        <authorList>
            <person name="Bekaert M."/>
        </authorList>
    </citation>
    <scope>NUCLEOTIDE SEQUENCE</scope>
    <source>
        <strain evidence="3">IoA-00</strain>
    </source>
</reference>
<evidence type="ECO:0000256" key="2">
    <source>
        <dbReference type="SAM" id="SignalP"/>
    </source>
</evidence>
<keyword evidence="2" id="KW-0732">Signal</keyword>
<evidence type="ECO:0000313" key="3">
    <source>
        <dbReference type="EMBL" id="CAF2780654.1"/>
    </source>
</evidence>
<protein>
    <submittedName>
        <fullName evidence="3">(salmon louse) hypothetical protein</fullName>
    </submittedName>
</protein>
<feature type="non-terminal residue" evidence="4">
    <location>
        <position position="1"/>
    </location>
</feature>
<organism evidence="4">
    <name type="scientific">Lepeophtheirus salmonis</name>
    <name type="common">Salmon louse</name>
    <name type="synonym">Caligus salmonis</name>
    <dbReference type="NCBI Taxonomy" id="72036"/>
    <lineage>
        <taxon>Eukaryota</taxon>
        <taxon>Metazoa</taxon>
        <taxon>Ecdysozoa</taxon>
        <taxon>Arthropoda</taxon>
        <taxon>Crustacea</taxon>
        <taxon>Multicrustacea</taxon>
        <taxon>Hexanauplia</taxon>
        <taxon>Copepoda</taxon>
        <taxon>Siphonostomatoida</taxon>
        <taxon>Caligidae</taxon>
        <taxon>Lepeophtheirus</taxon>
    </lineage>
</organism>
<sequence>MNNQRKHYIFVGLLLFFQVVLWVHPTRGDSPMDSSQNDAEQISGNILQYLKNMERNQEIIRGLEPYFLYKYGPLLFQQESLPEQLPRFSRSDSGSAGDKSSRPIKQNPYFMRASRRL</sequence>
<feature type="region of interest" description="Disordered" evidence="1">
    <location>
        <begin position="86"/>
        <end position="117"/>
    </location>
</feature>
<evidence type="ECO:0000256" key="1">
    <source>
        <dbReference type="SAM" id="MobiDB-lite"/>
    </source>
</evidence>
<dbReference type="EMBL" id="HACA01010690">
    <property type="protein sequence ID" value="CDW28051.1"/>
    <property type="molecule type" value="Transcribed_RNA"/>
</dbReference>
<dbReference type="EMBL" id="HG994580">
    <property type="protein sequence ID" value="CAF2780654.1"/>
    <property type="molecule type" value="Genomic_DNA"/>
</dbReference>
<feature type="chain" id="PRO_5035992660" evidence="2">
    <location>
        <begin position="29"/>
        <end position="117"/>
    </location>
</feature>
<proteinExistence type="predicted"/>
<gene>
    <name evidence="3" type="ORF">LSAA_1871</name>
</gene>
<feature type="signal peptide" evidence="2">
    <location>
        <begin position="1"/>
        <end position="28"/>
    </location>
</feature>
<dbReference type="AlphaFoldDB" id="A0A0K2TRM6"/>
<dbReference type="Proteomes" id="UP000675881">
    <property type="component" value="Chromosome 1"/>
</dbReference>
<name>A0A0K2TRM6_LEPSM</name>